<organism evidence="2 3">
    <name type="scientific">Zopfia rhizophila CBS 207.26</name>
    <dbReference type="NCBI Taxonomy" id="1314779"/>
    <lineage>
        <taxon>Eukaryota</taxon>
        <taxon>Fungi</taxon>
        <taxon>Dikarya</taxon>
        <taxon>Ascomycota</taxon>
        <taxon>Pezizomycotina</taxon>
        <taxon>Dothideomycetes</taxon>
        <taxon>Dothideomycetes incertae sedis</taxon>
        <taxon>Zopfiaceae</taxon>
        <taxon>Zopfia</taxon>
    </lineage>
</organism>
<keyword evidence="1" id="KW-0812">Transmembrane</keyword>
<name>A0A6A6DAZ0_9PEZI</name>
<evidence type="ECO:0000256" key="1">
    <source>
        <dbReference type="SAM" id="Phobius"/>
    </source>
</evidence>
<evidence type="ECO:0000313" key="2">
    <source>
        <dbReference type="EMBL" id="KAF2175658.1"/>
    </source>
</evidence>
<proteinExistence type="predicted"/>
<keyword evidence="1" id="KW-0472">Membrane</keyword>
<dbReference type="Proteomes" id="UP000800200">
    <property type="component" value="Unassembled WGS sequence"/>
</dbReference>
<evidence type="ECO:0000313" key="3">
    <source>
        <dbReference type="Proteomes" id="UP000800200"/>
    </source>
</evidence>
<keyword evidence="1" id="KW-1133">Transmembrane helix</keyword>
<dbReference type="AlphaFoldDB" id="A0A6A6DAZ0"/>
<sequence>MKQVYISLDYKPKAGDLIGANLTGAGSPLYVTTIGKLCVGLSIVKNGLGDRRILLNAGVVAWKMWSAGSAVFAGGMTFLVAVVADIGRLVVWLPRDLLDSGNELLSGGSVGDLPIGFSRNYLEDGRILRNASLDD</sequence>
<dbReference type="EMBL" id="ML994727">
    <property type="protein sequence ID" value="KAF2175658.1"/>
    <property type="molecule type" value="Genomic_DNA"/>
</dbReference>
<feature type="transmembrane region" description="Helical" evidence="1">
    <location>
        <begin position="64"/>
        <end position="86"/>
    </location>
</feature>
<gene>
    <name evidence="2" type="ORF">K469DRAFT_701573</name>
</gene>
<reference evidence="2" key="1">
    <citation type="journal article" date="2020" name="Stud. Mycol.">
        <title>101 Dothideomycetes genomes: a test case for predicting lifestyles and emergence of pathogens.</title>
        <authorList>
            <person name="Haridas S."/>
            <person name="Albert R."/>
            <person name="Binder M."/>
            <person name="Bloem J."/>
            <person name="Labutti K."/>
            <person name="Salamov A."/>
            <person name="Andreopoulos B."/>
            <person name="Baker S."/>
            <person name="Barry K."/>
            <person name="Bills G."/>
            <person name="Bluhm B."/>
            <person name="Cannon C."/>
            <person name="Castanera R."/>
            <person name="Culley D."/>
            <person name="Daum C."/>
            <person name="Ezra D."/>
            <person name="Gonzalez J."/>
            <person name="Henrissat B."/>
            <person name="Kuo A."/>
            <person name="Liang C."/>
            <person name="Lipzen A."/>
            <person name="Lutzoni F."/>
            <person name="Magnuson J."/>
            <person name="Mondo S."/>
            <person name="Nolan M."/>
            <person name="Ohm R."/>
            <person name="Pangilinan J."/>
            <person name="Park H.-J."/>
            <person name="Ramirez L."/>
            <person name="Alfaro M."/>
            <person name="Sun H."/>
            <person name="Tritt A."/>
            <person name="Yoshinaga Y."/>
            <person name="Zwiers L.-H."/>
            <person name="Turgeon B."/>
            <person name="Goodwin S."/>
            <person name="Spatafora J."/>
            <person name="Crous P."/>
            <person name="Grigoriev I."/>
        </authorList>
    </citation>
    <scope>NUCLEOTIDE SEQUENCE</scope>
    <source>
        <strain evidence="2">CBS 207.26</strain>
    </source>
</reference>
<protein>
    <submittedName>
        <fullName evidence="2">Uncharacterized protein</fullName>
    </submittedName>
</protein>
<keyword evidence="3" id="KW-1185">Reference proteome</keyword>
<accession>A0A6A6DAZ0</accession>